<dbReference type="Gene3D" id="3.90.226.10">
    <property type="entry name" value="2-enoyl-CoA Hydratase, Chain A, domain 1"/>
    <property type="match status" value="1"/>
</dbReference>
<evidence type="ECO:0000256" key="5">
    <source>
        <dbReference type="ARBA" id="ARBA00023709"/>
    </source>
</evidence>
<name>A0AAJ1S557_9MYCO</name>
<dbReference type="InterPro" id="IPR029045">
    <property type="entry name" value="ClpP/crotonase-like_dom_sf"/>
</dbReference>
<dbReference type="GO" id="GO:0006631">
    <property type="term" value="P:fatty acid metabolic process"/>
    <property type="evidence" value="ECO:0007669"/>
    <property type="project" value="UniProtKB-KW"/>
</dbReference>
<comment type="catalytic activity">
    <reaction evidence="6">
        <text>a 4-saturated-(3S)-3-hydroxyacyl-CoA = a (3E)-enoyl-CoA + H2O</text>
        <dbReference type="Rhea" id="RHEA:20724"/>
        <dbReference type="ChEBI" id="CHEBI:15377"/>
        <dbReference type="ChEBI" id="CHEBI:58521"/>
        <dbReference type="ChEBI" id="CHEBI:137480"/>
        <dbReference type="EC" id="4.2.1.17"/>
    </reaction>
</comment>
<sequence>MVEHQGLDGLRAELRPDGVGVIAFDRPERLNPLTMQTLCDLERVLRQLGEDPACGAVVITGGDKAFCTGMDLKATEPTGAGGEPIEQVYAVMRRAVSSVLTMREIGQPVIAAVRGPAVGGGFAIATAADIRFCSPDAVFIAPFLKLGVSIGDMGLSWMLPRLIGAGAAAELFYSGSPLGAAEGQRLGLVQ</sequence>
<proteinExistence type="inferred from homology"/>
<dbReference type="SUPFAM" id="SSF52096">
    <property type="entry name" value="ClpP/crotonase"/>
    <property type="match status" value="1"/>
</dbReference>
<reference evidence="8" key="1">
    <citation type="submission" date="2023-06" db="EMBL/GenBank/DDBJ databases">
        <title>Identification of two novel mycobacterium reveal diversities and complexities of Mycobacterium gordonae clade.</title>
        <authorList>
            <person name="Matsumoto Y."/>
            <person name="Nakamura S."/>
            <person name="Motooka D."/>
            <person name="Fukushima K."/>
        </authorList>
    </citation>
    <scope>NUCLEOTIDE SEQUENCE</scope>
    <source>
        <strain evidence="8">TY812</strain>
    </source>
</reference>
<accession>A0AAJ1S557</accession>
<comment type="similarity">
    <text evidence="2 7">Belongs to the enoyl-CoA hydratase/isomerase family.</text>
</comment>
<dbReference type="InterPro" id="IPR018376">
    <property type="entry name" value="Enoyl-CoA_hyd/isom_CS"/>
</dbReference>
<keyword evidence="4" id="KW-0443">Lipid metabolism</keyword>
<evidence type="ECO:0000256" key="1">
    <source>
        <dbReference type="ARBA" id="ARBA00002994"/>
    </source>
</evidence>
<dbReference type="PANTHER" id="PTHR43802:SF1">
    <property type="entry name" value="IP11341P-RELATED"/>
    <property type="match status" value="1"/>
</dbReference>
<keyword evidence="3" id="KW-0276">Fatty acid metabolism</keyword>
<dbReference type="CDD" id="cd06558">
    <property type="entry name" value="crotonase-like"/>
    <property type="match status" value="1"/>
</dbReference>
<organism evidence="8 9">
    <name type="scientific">Mycobacterium paragordonae</name>
    <dbReference type="NCBI Taxonomy" id="1389713"/>
    <lineage>
        <taxon>Bacteria</taxon>
        <taxon>Bacillati</taxon>
        <taxon>Actinomycetota</taxon>
        <taxon>Actinomycetes</taxon>
        <taxon>Mycobacteriales</taxon>
        <taxon>Mycobacteriaceae</taxon>
        <taxon>Mycobacterium</taxon>
    </lineage>
</organism>
<comment type="catalytic activity">
    <reaction evidence="5">
        <text>a (3S)-3-hydroxyacyl-CoA = a (2E)-enoyl-CoA + H2O</text>
        <dbReference type="Rhea" id="RHEA:16105"/>
        <dbReference type="ChEBI" id="CHEBI:15377"/>
        <dbReference type="ChEBI" id="CHEBI:57318"/>
        <dbReference type="ChEBI" id="CHEBI:58856"/>
        <dbReference type="EC" id="4.2.1.17"/>
    </reaction>
</comment>
<dbReference type="EMBL" id="JAUFSA010000001">
    <property type="protein sequence ID" value="MDP7735084.1"/>
    <property type="molecule type" value="Genomic_DNA"/>
</dbReference>
<evidence type="ECO:0000256" key="6">
    <source>
        <dbReference type="ARBA" id="ARBA00023717"/>
    </source>
</evidence>
<dbReference type="PANTHER" id="PTHR43802">
    <property type="entry name" value="ENOYL-COA HYDRATASE"/>
    <property type="match status" value="1"/>
</dbReference>
<dbReference type="Pfam" id="PF00378">
    <property type="entry name" value="ECH_1"/>
    <property type="match status" value="1"/>
</dbReference>
<dbReference type="AlphaFoldDB" id="A0AAJ1S557"/>
<evidence type="ECO:0000313" key="8">
    <source>
        <dbReference type="EMBL" id="MDP7735084.1"/>
    </source>
</evidence>
<evidence type="ECO:0000256" key="2">
    <source>
        <dbReference type="ARBA" id="ARBA00005254"/>
    </source>
</evidence>
<dbReference type="Proteomes" id="UP001229081">
    <property type="component" value="Unassembled WGS sequence"/>
</dbReference>
<dbReference type="GO" id="GO:0004300">
    <property type="term" value="F:enoyl-CoA hydratase activity"/>
    <property type="evidence" value="ECO:0007669"/>
    <property type="project" value="UniProtKB-EC"/>
</dbReference>
<dbReference type="RefSeq" id="WP_240748650.1">
    <property type="nucleotide sequence ID" value="NZ_JAUFSA010000001.1"/>
</dbReference>
<comment type="caution">
    <text evidence="8">The sequence shown here is derived from an EMBL/GenBank/DDBJ whole genome shotgun (WGS) entry which is preliminary data.</text>
</comment>
<evidence type="ECO:0000256" key="7">
    <source>
        <dbReference type="RuleBase" id="RU003707"/>
    </source>
</evidence>
<comment type="function">
    <text evidence="1">Could possibly oxidize fatty acids using specific components.</text>
</comment>
<evidence type="ECO:0000256" key="4">
    <source>
        <dbReference type="ARBA" id="ARBA00023098"/>
    </source>
</evidence>
<gene>
    <name evidence="8" type="ORF">QXL92_10055</name>
</gene>
<protein>
    <submittedName>
        <fullName evidence="8">Enoyl-CoA hydratase/isomerase family protein</fullName>
    </submittedName>
</protein>
<dbReference type="PROSITE" id="PS00166">
    <property type="entry name" value="ENOYL_COA_HYDRATASE"/>
    <property type="match status" value="1"/>
</dbReference>
<evidence type="ECO:0000256" key="3">
    <source>
        <dbReference type="ARBA" id="ARBA00022832"/>
    </source>
</evidence>
<dbReference type="InterPro" id="IPR001753">
    <property type="entry name" value="Enoyl-CoA_hydra/iso"/>
</dbReference>
<evidence type="ECO:0000313" key="9">
    <source>
        <dbReference type="Proteomes" id="UP001229081"/>
    </source>
</evidence>